<feature type="domain" description="SGNH hydrolase-type esterase" evidence="1">
    <location>
        <begin position="48"/>
        <end position="242"/>
    </location>
</feature>
<proteinExistence type="predicted"/>
<dbReference type="RefSeq" id="WP_239164455.1">
    <property type="nucleotide sequence ID" value="NZ_BAAATY010000003.1"/>
</dbReference>
<reference evidence="2 3" key="1">
    <citation type="submission" date="2021-01" db="EMBL/GenBank/DDBJ databases">
        <title>Whole genome shotgun sequence of Actinoplanes palleronii NBRC 14916.</title>
        <authorList>
            <person name="Komaki H."/>
            <person name="Tamura T."/>
        </authorList>
    </citation>
    <scope>NUCLEOTIDE SEQUENCE [LARGE SCALE GENOMIC DNA]</scope>
    <source>
        <strain evidence="2 3">NBRC 14916</strain>
    </source>
</reference>
<dbReference type="PROSITE" id="PS51257">
    <property type="entry name" value="PROKAR_LIPOPROTEIN"/>
    <property type="match status" value="1"/>
</dbReference>
<keyword evidence="3" id="KW-1185">Reference proteome</keyword>
<name>A0ABQ4BBZ9_9ACTN</name>
<evidence type="ECO:0000313" key="2">
    <source>
        <dbReference type="EMBL" id="GIE68214.1"/>
    </source>
</evidence>
<dbReference type="PANTHER" id="PTHR30383:SF5">
    <property type="entry name" value="SGNH HYDROLASE-TYPE ESTERASE DOMAIN-CONTAINING PROTEIN"/>
    <property type="match status" value="1"/>
</dbReference>
<dbReference type="EMBL" id="BOMS01000057">
    <property type="protein sequence ID" value="GIE68214.1"/>
    <property type="molecule type" value="Genomic_DNA"/>
</dbReference>
<sequence>MTGRRYALARTLALGLTALFGCTSWGPVVTSARDRAVLGRPGAVNVLALGDSVPAGTACGCVPFPGLYARRLAGNAHTINLARPGIVSADVLAQAGDPADRPAIRSASVIVIMIGANDLAAVFDADGDAAAYRRAAGTVETNVAAALERIRAVRRPSVPVLVVGYWNVVEDGDAAQQDYSADDTARAAVITGYTNDALRAAAAAGAATFVPTLTAFKGADGTADPTRLLADDGDHPNAEGHATIAAALYAARTAVAP</sequence>
<dbReference type="InterPro" id="IPR051532">
    <property type="entry name" value="Ester_Hydrolysis_Enzymes"/>
</dbReference>
<evidence type="ECO:0000259" key="1">
    <source>
        <dbReference type="Pfam" id="PF13472"/>
    </source>
</evidence>
<evidence type="ECO:0000313" key="3">
    <source>
        <dbReference type="Proteomes" id="UP000624709"/>
    </source>
</evidence>
<accession>A0ABQ4BBZ9</accession>
<organism evidence="2 3">
    <name type="scientific">Actinoplanes palleronii</name>
    <dbReference type="NCBI Taxonomy" id="113570"/>
    <lineage>
        <taxon>Bacteria</taxon>
        <taxon>Bacillati</taxon>
        <taxon>Actinomycetota</taxon>
        <taxon>Actinomycetes</taxon>
        <taxon>Micromonosporales</taxon>
        <taxon>Micromonosporaceae</taxon>
        <taxon>Actinoplanes</taxon>
    </lineage>
</organism>
<dbReference type="PANTHER" id="PTHR30383">
    <property type="entry name" value="THIOESTERASE 1/PROTEASE 1/LYSOPHOSPHOLIPASE L1"/>
    <property type="match status" value="1"/>
</dbReference>
<dbReference type="Gene3D" id="3.40.50.1110">
    <property type="entry name" value="SGNH hydrolase"/>
    <property type="match status" value="1"/>
</dbReference>
<comment type="caution">
    <text evidence="2">The sequence shown here is derived from an EMBL/GenBank/DDBJ whole genome shotgun (WGS) entry which is preliminary data.</text>
</comment>
<dbReference type="Pfam" id="PF13472">
    <property type="entry name" value="Lipase_GDSL_2"/>
    <property type="match status" value="1"/>
</dbReference>
<dbReference type="InterPro" id="IPR036514">
    <property type="entry name" value="SGNH_hydro_sf"/>
</dbReference>
<dbReference type="Proteomes" id="UP000624709">
    <property type="component" value="Unassembled WGS sequence"/>
</dbReference>
<dbReference type="InterPro" id="IPR013830">
    <property type="entry name" value="SGNH_hydro"/>
</dbReference>
<dbReference type="SUPFAM" id="SSF52266">
    <property type="entry name" value="SGNH hydrolase"/>
    <property type="match status" value="1"/>
</dbReference>
<gene>
    <name evidence="2" type="ORF">Apa02nite_043220</name>
</gene>
<protein>
    <recommendedName>
        <fullName evidence="1">SGNH hydrolase-type esterase domain-containing protein</fullName>
    </recommendedName>
</protein>